<dbReference type="PROSITE" id="PS50801">
    <property type="entry name" value="STAS"/>
    <property type="match status" value="1"/>
</dbReference>
<dbReference type="GO" id="GO:0020037">
    <property type="term" value="F:heme binding"/>
    <property type="evidence" value="ECO:0007669"/>
    <property type="project" value="InterPro"/>
</dbReference>
<evidence type="ECO:0000313" key="4">
    <source>
        <dbReference type="Proteomes" id="UP000198853"/>
    </source>
</evidence>
<accession>A0A1G8QIU5</accession>
<dbReference type="SUPFAM" id="SSF52091">
    <property type="entry name" value="SpoIIaa-like"/>
    <property type="match status" value="1"/>
</dbReference>
<dbReference type="PANTHER" id="PTHR33745">
    <property type="entry name" value="RSBT ANTAGONIST PROTEIN RSBS-RELATED"/>
    <property type="match status" value="1"/>
</dbReference>
<gene>
    <name evidence="3" type="ORF">SAMN04488123_11264</name>
</gene>
<reference evidence="3 4" key="1">
    <citation type="submission" date="2016-10" db="EMBL/GenBank/DDBJ databases">
        <authorList>
            <person name="de Groot N.N."/>
        </authorList>
    </citation>
    <scope>NUCLEOTIDE SEQUENCE [LARGE SCALE GENOMIC DNA]</scope>
    <source>
        <strain evidence="3 4">DSM 21771</strain>
    </source>
</reference>
<dbReference type="PANTHER" id="PTHR33745:SF3">
    <property type="entry name" value="RSBT CO-ANTAGONIST PROTEIN RSBRC"/>
    <property type="match status" value="1"/>
</dbReference>
<dbReference type="OrthoDB" id="9800154at2"/>
<keyword evidence="4" id="KW-1185">Reference proteome</keyword>
<dbReference type="Proteomes" id="UP000198853">
    <property type="component" value="Unassembled WGS sequence"/>
</dbReference>
<evidence type="ECO:0000259" key="2">
    <source>
        <dbReference type="PROSITE" id="PS50801"/>
    </source>
</evidence>
<dbReference type="InterPro" id="IPR014792">
    <property type="entry name" value="RsbRA_N"/>
</dbReference>
<dbReference type="Gene3D" id="1.10.490.10">
    <property type="entry name" value="Globins"/>
    <property type="match status" value="1"/>
</dbReference>
<proteinExistence type="predicted"/>
<dbReference type="RefSeq" id="WP_090399182.1">
    <property type="nucleotide sequence ID" value="NZ_FNEN01000012.1"/>
</dbReference>
<dbReference type="InterPro" id="IPR012292">
    <property type="entry name" value="Globin/Proto"/>
</dbReference>
<sequence>MHSSVIDYIHQRKTHYITKWKEDLTQLVFQQEGLSDDLTEDITNEMIDLVFDGLFSEEHEQEERLRRFADRLSHYGLPLSDYIRGLQSMRQTVKSDLDAQYSEGQVAAFEAWLDELISKLVDAGAKTQERVIDLQNVALKEMSAPLIPVFDRISVMPLIGTIDTKRAQQIMENLLEGIIEFRTQVVLIDITGVPVVDTMVAQHIIKVSKAVGLVGSKCIIVGIRPEIAQTIVNLGIDLSKFSTTSNLKEGVETALAITQREITPLSTS</sequence>
<dbReference type="EMBL" id="FNEN01000012">
    <property type="protein sequence ID" value="SDJ04719.1"/>
    <property type="molecule type" value="Genomic_DNA"/>
</dbReference>
<dbReference type="GO" id="GO:0019825">
    <property type="term" value="F:oxygen binding"/>
    <property type="evidence" value="ECO:0007669"/>
    <property type="project" value="InterPro"/>
</dbReference>
<organism evidence="3 4">
    <name type="scientific">Natribacillus halophilus</name>
    <dbReference type="NCBI Taxonomy" id="549003"/>
    <lineage>
        <taxon>Bacteria</taxon>
        <taxon>Bacillati</taxon>
        <taxon>Bacillota</taxon>
        <taxon>Bacilli</taxon>
        <taxon>Bacillales</taxon>
        <taxon>Bacillaceae</taxon>
        <taxon>Natribacillus</taxon>
    </lineage>
</organism>
<dbReference type="Pfam" id="PF01740">
    <property type="entry name" value="STAS"/>
    <property type="match status" value="1"/>
</dbReference>
<protein>
    <submittedName>
        <fullName evidence="3">RsbT co-antagonist protein RsbR</fullName>
    </submittedName>
</protein>
<dbReference type="InterPro" id="IPR002645">
    <property type="entry name" value="STAS_dom"/>
</dbReference>
<evidence type="ECO:0000256" key="1">
    <source>
        <dbReference type="ARBA" id="ARBA00022553"/>
    </source>
</evidence>
<name>A0A1G8QIU5_9BACI</name>
<dbReference type="CDD" id="cd07041">
    <property type="entry name" value="STAS_RsbR_RsbS_like"/>
    <property type="match status" value="1"/>
</dbReference>
<dbReference type="AlphaFoldDB" id="A0A1G8QIU5"/>
<dbReference type="Gene3D" id="3.30.750.24">
    <property type="entry name" value="STAS domain"/>
    <property type="match status" value="1"/>
</dbReference>
<dbReference type="Pfam" id="PF08678">
    <property type="entry name" value="Rsbr_N"/>
    <property type="match status" value="1"/>
</dbReference>
<keyword evidence="1" id="KW-0597">Phosphoprotein</keyword>
<dbReference type="InterPro" id="IPR036513">
    <property type="entry name" value="STAS_dom_sf"/>
</dbReference>
<feature type="domain" description="STAS" evidence="2">
    <location>
        <begin position="143"/>
        <end position="254"/>
    </location>
</feature>
<dbReference type="InterPro" id="IPR051932">
    <property type="entry name" value="Bact_StressResp_Reg"/>
</dbReference>
<evidence type="ECO:0000313" key="3">
    <source>
        <dbReference type="EMBL" id="SDJ04719.1"/>
    </source>
</evidence>